<proteinExistence type="predicted"/>
<gene>
    <name evidence="3" type="ORF">GCM10017620_16400</name>
</gene>
<dbReference type="RefSeq" id="WP_271164892.1">
    <property type="nucleotide sequence ID" value="NZ_BSFD01000004.1"/>
</dbReference>
<protein>
    <submittedName>
        <fullName evidence="3">Uncharacterized protein</fullName>
    </submittedName>
</protein>
<keyword evidence="2" id="KW-0472">Membrane</keyword>
<evidence type="ECO:0000313" key="4">
    <source>
        <dbReference type="Proteomes" id="UP001143509"/>
    </source>
</evidence>
<comment type="caution">
    <text evidence="3">The sequence shown here is derived from an EMBL/GenBank/DDBJ whole genome shotgun (WGS) entry which is preliminary data.</text>
</comment>
<sequence length="131" mass="13840">MINGIGLQDRIGALGGGVVETLSHAGRWIVSQTASTIDRPRWRAATSMQERAKAVSWPRAAALVGLFLAAVMAILFASGVFRHQPGPAPLPTERELRIRSEALANFTPSPPRGLVEANTSASTPSSAGRAR</sequence>
<keyword evidence="2" id="KW-0812">Transmembrane</keyword>
<keyword evidence="2" id="KW-1133">Transmembrane helix</keyword>
<dbReference type="Proteomes" id="UP001143509">
    <property type="component" value="Unassembled WGS sequence"/>
</dbReference>
<accession>A0ABQ5T7B0</accession>
<feature type="compositionally biased region" description="Polar residues" evidence="1">
    <location>
        <begin position="117"/>
        <end position="131"/>
    </location>
</feature>
<feature type="region of interest" description="Disordered" evidence="1">
    <location>
        <begin position="107"/>
        <end position="131"/>
    </location>
</feature>
<organism evidence="3 4">
    <name type="scientific">Brevundimonas intermedia</name>
    <dbReference type="NCBI Taxonomy" id="74315"/>
    <lineage>
        <taxon>Bacteria</taxon>
        <taxon>Pseudomonadati</taxon>
        <taxon>Pseudomonadota</taxon>
        <taxon>Alphaproteobacteria</taxon>
        <taxon>Caulobacterales</taxon>
        <taxon>Caulobacteraceae</taxon>
        <taxon>Brevundimonas</taxon>
    </lineage>
</organism>
<evidence type="ECO:0000313" key="3">
    <source>
        <dbReference type="EMBL" id="GLK48667.1"/>
    </source>
</evidence>
<feature type="transmembrane region" description="Helical" evidence="2">
    <location>
        <begin position="60"/>
        <end position="81"/>
    </location>
</feature>
<keyword evidence="4" id="KW-1185">Reference proteome</keyword>
<name>A0ABQ5T7B0_9CAUL</name>
<dbReference type="EMBL" id="BSFD01000004">
    <property type="protein sequence ID" value="GLK48667.1"/>
    <property type="molecule type" value="Genomic_DNA"/>
</dbReference>
<evidence type="ECO:0000256" key="2">
    <source>
        <dbReference type="SAM" id="Phobius"/>
    </source>
</evidence>
<reference evidence="3" key="1">
    <citation type="journal article" date="2014" name="Int. J. Syst. Evol. Microbiol.">
        <title>Complete genome of a new Firmicutes species belonging to the dominant human colonic microbiota ('Ruminococcus bicirculans') reveals two chromosomes and a selective capacity to utilize plant glucans.</title>
        <authorList>
            <consortium name="NISC Comparative Sequencing Program"/>
            <person name="Wegmann U."/>
            <person name="Louis P."/>
            <person name="Goesmann A."/>
            <person name="Henrissat B."/>
            <person name="Duncan S.H."/>
            <person name="Flint H.J."/>
        </authorList>
    </citation>
    <scope>NUCLEOTIDE SEQUENCE</scope>
    <source>
        <strain evidence="3">VKM B-1499</strain>
    </source>
</reference>
<evidence type="ECO:0000256" key="1">
    <source>
        <dbReference type="SAM" id="MobiDB-lite"/>
    </source>
</evidence>
<reference evidence="3" key="2">
    <citation type="submission" date="2023-01" db="EMBL/GenBank/DDBJ databases">
        <authorList>
            <person name="Sun Q."/>
            <person name="Evtushenko L."/>
        </authorList>
    </citation>
    <scope>NUCLEOTIDE SEQUENCE</scope>
    <source>
        <strain evidence="3">VKM B-1499</strain>
    </source>
</reference>